<evidence type="ECO:0000256" key="5">
    <source>
        <dbReference type="ARBA" id="ARBA00022989"/>
    </source>
</evidence>
<evidence type="ECO:0000256" key="9">
    <source>
        <dbReference type="ARBA" id="ARBA00024807"/>
    </source>
</evidence>
<comment type="similarity">
    <text evidence="1 10">Belongs to the SHE9 family.</text>
</comment>
<dbReference type="HOGENOM" id="CLU_025632_3_1_1"/>
<organism evidence="13 14">
    <name type="scientific">Pleurotus ostreatus (strain PC15)</name>
    <name type="common">Oyster mushroom</name>
    <dbReference type="NCBI Taxonomy" id="1137138"/>
    <lineage>
        <taxon>Eukaryota</taxon>
        <taxon>Fungi</taxon>
        <taxon>Dikarya</taxon>
        <taxon>Basidiomycota</taxon>
        <taxon>Agaricomycotina</taxon>
        <taxon>Agaricomycetes</taxon>
        <taxon>Agaricomycetidae</taxon>
        <taxon>Agaricales</taxon>
        <taxon>Pleurotineae</taxon>
        <taxon>Pleurotaceae</taxon>
        <taxon>Pleurotus</taxon>
    </lineage>
</organism>
<evidence type="ECO:0000256" key="6">
    <source>
        <dbReference type="ARBA" id="ARBA00023054"/>
    </source>
</evidence>
<dbReference type="EMBL" id="KL198010">
    <property type="protein sequence ID" value="KDQ25326.1"/>
    <property type="molecule type" value="Genomic_DNA"/>
</dbReference>
<keyword evidence="8 10" id="KW-0472">Membrane</keyword>
<evidence type="ECO:0000256" key="7">
    <source>
        <dbReference type="ARBA" id="ARBA00023128"/>
    </source>
</evidence>
<evidence type="ECO:0000313" key="14">
    <source>
        <dbReference type="Proteomes" id="UP000027073"/>
    </source>
</evidence>
<feature type="coiled-coil region" evidence="11">
    <location>
        <begin position="110"/>
        <end position="158"/>
    </location>
</feature>
<feature type="transmembrane region" description="Helical" evidence="10">
    <location>
        <begin position="351"/>
        <end position="371"/>
    </location>
</feature>
<gene>
    <name evidence="13" type="ORF">PLEOSDRAFT_1045585</name>
</gene>
<proteinExistence type="inferred from homology"/>
<dbReference type="PANTHER" id="PTHR31961">
    <property type="entry name" value="SENSITIVE TO HIGH EXPRESSION PROTEIN 9, MITOCHONDRIAL"/>
    <property type="match status" value="1"/>
</dbReference>
<feature type="compositionally biased region" description="Low complexity" evidence="12">
    <location>
        <begin position="27"/>
        <end position="41"/>
    </location>
</feature>
<dbReference type="Pfam" id="PF05546">
    <property type="entry name" value="She9_MDM33"/>
    <property type="match status" value="1"/>
</dbReference>
<feature type="region of interest" description="Disordered" evidence="12">
    <location>
        <begin position="310"/>
        <end position="332"/>
    </location>
</feature>
<sequence length="373" mass="41311">MHRSPRQLVFYARRFSALSPIPPPSQPNAAVSPSNPPAGASEVREPTVGTSKQPSEDVESPKVLPVAFREWSGPAAAAFRRYADQFTLSARTTFSQLGSQLNKVTGYEEIEALKRRVVEQESRIEETRRAAKEAKVAYEQAVSQRSRSQKEVNDLLQRKSTWSDGDVGRFTTLVRQDHLYEQEEQRAQVTVDETEASVEREFSELMRTILARYHEEQVWSDKIRSASTYGSLAALGLNLFVFITAILVVEPWKRKRLAQTFEKKVEELSQETASMVDERVGRVEALLQAQGDLLLMSTTARVSTAPAVELPEQTPGRGPLEVEAKPPLTKSSGPTSISALNALLSSPDMQAVLAAGALVAGSAGWLLRAWFDR</sequence>
<evidence type="ECO:0000256" key="8">
    <source>
        <dbReference type="ARBA" id="ARBA00023136"/>
    </source>
</evidence>
<evidence type="ECO:0000256" key="3">
    <source>
        <dbReference type="ARBA" id="ARBA00022792"/>
    </source>
</evidence>
<keyword evidence="7 10" id="KW-0496">Mitochondrion</keyword>
<dbReference type="AlphaFoldDB" id="A0A067NNZ9"/>
<accession>A0A067NNZ9</accession>
<protein>
    <recommendedName>
        <fullName evidence="10">Sensitive to high expression protein 9, mitochondrial</fullName>
    </recommendedName>
</protein>
<feature type="transmembrane region" description="Helical" evidence="10">
    <location>
        <begin position="229"/>
        <end position="249"/>
    </location>
</feature>
<keyword evidence="6 11" id="KW-0175">Coiled coil</keyword>
<feature type="region of interest" description="Disordered" evidence="12">
    <location>
        <begin position="21"/>
        <end position="61"/>
    </location>
</feature>
<evidence type="ECO:0000256" key="10">
    <source>
        <dbReference type="RuleBase" id="RU364128"/>
    </source>
</evidence>
<keyword evidence="3 10" id="KW-0999">Mitochondrion inner membrane</keyword>
<evidence type="ECO:0000256" key="11">
    <source>
        <dbReference type="SAM" id="Coils"/>
    </source>
</evidence>
<keyword evidence="5 10" id="KW-1133">Transmembrane helix</keyword>
<dbReference type="Proteomes" id="UP000027073">
    <property type="component" value="Unassembled WGS sequence"/>
</dbReference>
<reference evidence="14" key="1">
    <citation type="journal article" date="2014" name="Proc. Natl. Acad. Sci. U.S.A.">
        <title>Extensive sampling of basidiomycete genomes demonstrates inadequacy of the white-rot/brown-rot paradigm for wood decay fungi.</title>
        <authorList>
            <person name="Riley R."/>
            <person name="Salamov A.A."/>
            <person name="Brown D.W."/>
            <person name="Nagy L.G."/>
            <person name="Floudas D."/>
            <person name="Held B.W."/>
            <person name="Levasseur A."/>
            <person name="Lombard V."/>
            <person name="Morin E."/>
            <person name="Otillar R."/>
            <person name="Lindquist E.A."/>
            <person name="Sun H."/>
            <person name="LaButti K.M."/>
            <person name="Schmutz J."/>
            <person name="Jabbour D."/>
            <person name="Luo H."/>
            <person name="Baker S.E."/>
            <person name="Pisabarro A.G."/>
            <person name="Walton J.D."/>
            <person name="Blanchette R.A."/>
            <person name="Henrissat B."/>
            <person name="Martin F."/>
            <person name="Cullen D."/>
            <person name="Hibbett D.S."/>
            <person name="Grigoriev I.V."/>
        </authorList>
    </citation>
    <scope>NUCLEOTIDE SEQUENCE [LARGE SCALE GENOMIC DNA]</scope>
    <source>
        <strain evidence="14">PC15</strain>
    </source>
</reference>
<evidence type="ECO:0000256" key="12">
    <source>
        <dbReference type="SAM" id="MobiDB-lite"/>
    </source>
</evidence>
<dbReference type="InterPro" id="IPR008839">
    <property type="entry name" value="MDM33_fungi"/>
</dbReference>
<dbReference type="PANTHER" id="PTHR31961:SF3">
    <property type="entry name" value="SENSITIVE TO HIGH EXPRESSION PROTEIN 9, MITOCHONDRIAL"/>
    <property type="match status" value="1"/>
</dbReference>
<dbReference type="GO" id="GO:0007007">
    <property type="term" value="P:inner mitochondrial membrane organization"/>
    <property type="evidence" value="ECO:0007669"/>
    <property type="project" value="TreeGrafter"/>
</dbReference>
<dbReference type="FunCoup" id="A0A067NNZ9">
    <property type="interactions" value="64"/>
</dbReference>
<comment type="subcellular location">
    <subcellularLocation>
        <location evidence="10">Mitochondrion inner membrane</location>
        <topology evidence="10">Multi-pass membrane protein</topology>
    </subcellularLocation>
</comment>
<evidence type="ECO:0000256" key="2">
    <source>
        <dbReference type="ARBA" id="ARBA00022692"/>
    </source>
</evidence>
<dbReference type="GO" id="GO:0005743">
    <property type="term" value="C:mitochondrial inner membrane"/>
    <property type="evidence" value="ECO:0007669"/>
    <property type="project" value="UniProtKB-SubCell"/>
</dbReference>
<dbReference type="InParanoid" id="A0A067NNZ9"/>
<comment type="function">
    <text evidence="9">Required for the maintenance of the structure of the mitochondrial inner membrane. Involved in mitochondrial morphology. Causes growth arrest when highly overexpressed.</text>
</comment>
<keyword evidence="4 10" id="KW-0809">Transit peptide</keyword>
<keyword evidence="2 10" id="KW-0812">Transmembrane</keyword>
<evidence type="ECO:0000256" key="4">
    <source>
        <dbReference type="ARBA" id="ARBA00022946"/>
    </source>
</evidence>
<evidence type="ECO:0000256" key="1">
    <source>
        <dbReference type="ARBA" id="ARBA00007472"/>
    </source>
</evidence>
<name>A0A067NNZ9_PLEO1</name>
<evidence type="ECO:0000313" key="13">
    <source>
        <dbReference type="EMBL" id="KDQ25326.1"/>
    </source>
</evidence>
<dbReference type="VEuPathDB" id="FungiDB:PLEOSDRAFT_1045585"/>
<comment type="subunit">
    <text evidence="10">Homooligomer.</text>
</comment>
<dbReference type="OrthoDB" id="5595506at2759"/>